<dbReference type="AlphaFoldDB" id="A0A382H2K3"/>
<organism evidence="1">
    <name type="scientific">marine metagenome</name>
    <dbReference type="NCBI Taxonomy" id="408172"/>
    <lineage>
        <taxon>unclassified sequences</taxon>
        <taxon>metagenomes</taxon>
        <taxon>ecological metagenomes</taxon>
    </lineage>
</organism>
<dbReference type="EMBL" id="UINC01058654">
    <property type="protein sequence ID" value="SVB81167.1"/>
    <property type="molecule type" value="Genomic_DNA"/>
</dbReference>
<evidence type="ECO:0000313" key="1">
    <source>
        <dbReference type="EMBL" id="SVB81167.1"/>
    </source>
</evidence>
<proteinExistence type="predicted"/>
<sequence length="371" mass="41667">MPFQSEKQRRFLHANHPEIAKRWERDYANGGILDINESEEIISDDGNDIELTDYNAAFDEPTGVKSLFQAKDGGRIGFFTGMREAEQKAQQDTGGGSTNRERGIQQAYEVTAPAVAKEKQRQDELRNLIETGPGSPIEKYDTQAQHLADLPGKLDDNPYKSRVNVNYKNDNYQQTLANQKAKLKSMGLTKLMPLFLMIAFGVPPMDALKAFPKTISITQDDLRSLITHGLPVMKAKKELIEALEIHKGGLLKDVDITNPNEMVNLEETTDFTDTMNQLTELTATPEDDDTGGDGPELPEVPQVVSIGGESEQYTQPEFDYWGFIKERQAQKKAYDEKMAQENLMIQQPGLAYGQQFFNRGGLANLFRVKNQ</sequence>
<protein>
    <submittedName>
        <fullName evidence="1">Uncharacterized protein</fullName>
    </submittedName>
</protein>
<accession>A0A382H2K3</accession>
<gene>
    <name evidence="1" type="ORF">METZ01_LOCUS234021</name>
</gene>
<name>A0A382H2K3_9ZZZZ</name>
<reference evidence="1" key="1">
    <citation type="submission" date="2018-05" db="EMBL/GenBank/DDBJ databases">
        <authorList>
            <person name="Lanie J.A."/>
            <person name="Ng W.-L."/>
            <person name="Kazmierczak K.M."/>
            <person name="Andrzejewski T.M."/>
            <person name="Davidsen T.M."/>
            <person name="Wayne K.J."/>
            <person name="Tettelin H."/>
            <person name="Glass J.I."/>
            <person name="Rusch D."/>
            <person name="Podicherti R."/>
            <person name="Tsui H.-C.T."/>
            <person name="Winkler M.E."/>
        </authorList>
    </citation>
    <scope>NUCLEOTIDE SEQUENCE</scope>
</reference>